<name>A0A926GDQ0_9RHOB</name>
<organism evidence="1 2">
    <name type="scientific">Paracoccus amoyensis</name>
    <dbReference type="NCBI Taxonomy" id="2760093"/>
    <lineage>
        <taxon>Bacteria</taxon>
        <taxon>Pseudomonadati</taxon>
        <taxon>Pseudomonadota</taxon>
        <taxon>Alphaproteobacteria</taxon>
        <taxon>Rhodobacterales</taxon>
        <taxon>Paracoccaceae</taxon>
        <taxon>Paracoccus</taxon>
    </lineage>
</organism>
<evidence type="ECO:0000313" key="2">
    <source>
        <dbReference type="Proteomes" id="UP000608594"/>
    </source>
</evidence>
<dbReference type="EMBL" id="JACOQL010000001">
    <property type="protein sequence ID" value="MBC9245262.1"/>
    <property type="molecule type" value="Genomic_DNA"/>
</dbReference>
<evidence type="ECO:0000313" key="1">
    <source>
        <dbReference type="EMBL" id="MBC9245262.1"/>
    </source>
</evidence>
<dbReference type="AlphaFoldDB" id="A0A926GDQ0"/>
<keyword evidence="2" id="KW-1185">Reference proteome</keyword>
<protein>
    <submittedName>
        <fullName evidence="1">Uncharacterized protein</fullName>
    </submittedName>
</protein>
<proteinExistence type="predicted"/>
<comment type="caution">
    <text evidence="1">The sequence shown here is derived from an EMBL/GenBank/DDBJ whole genome shotgun (WGS) entry which is preliminary data.</text>
</comment>
<dbReference type="Proteomes" id="UP000608594">
    <property type="component" value="Unassembled WGS sequence"/>
</dbReference>
<reference evidence="1" key="1">
    <citation type="submission" date="2020-08" db="EMBL/GenBank/DDBJ databases">
        <title>Paracoccus amoyensis sp. nov., isolated from the surface seawater at coast of Xiamen, Fujian.</title>
        <authorList>
            <person name="Lyu L."/>
        </authorList>
    </citation>
    <scope>NUCLEOTIDE SEQUENCE</scope>
    <source>
        <strain evidence="1">11-3</strain>
    </source>
</reference>
<sequence>MRQHAFLDRLGGEAGSDLAQHVSDVGRNDHALWSCQNTDTNQQKLKLKGKKIGFVWQSACARMLADGKQKGFCVVTIETPVEL</sequence>
<dbReference type="RefSeq" id="WP_187792502.1">
    <property type="nucleotide sequence ID" value="NZ_JACOQL010000001.1"/>
</dbReference>
<gene>
    <name evidence="1" type="ORF">H4P12_00710</name>
</gene>
<accession>A0A926GDQ0</accession>